<sequence>MAKWNNLPVEILEAVLKGSSKTDVLQCQLTCRSWEKSCIKIAYKQVNLFSPSRIDAFVRTIRTSTKMHGVYVTDLFLGNHFGTTMKDWDPLNQFNMLVKFCPNVEVILLMPPCIAFYQQVMRERFDGNWKKLRAINSPNKPEELEYYNAIIMTMQEKVTFITIGDQTVYGPDKSQPELYNKMLSNLENFNNLKQLNIVYHTNKGITQYDSIIDACSTLNEINIVLYPLTESVDLGEDDYQEIQPNTNITKLNIKQVIHSERTIGYIMEKFTKAEILHINDKYENVPLLDLVVQAPTYSGDFLDRFCTYLKARKFIRADNLFAQNMDEVVHYLTTHLCDFELRIPLTIHDFSDGLAFTSISLNILNQFRFISLNCVTGDTSLPFLNVLDQGGRDLRKLLITNEGVSYPDRVRLQRDFNELVTGAYLDRLFEACVNLKHLTLEKMVLIYCREQAAINRSIRHLLLKDCSIYGPIFYQLSVRLPELRILTVENWKNTNPDGRKKADRRLNFFFDMPYTAFDYLCLKCDDSPEKEVHPLFYVKLSTIEGEFYFKGSSYTLDFISAAVFRTQVSSTKTLTIQIRCKCLRRLQLSGWGMNHFYRIP</sequence>
<dbReference type="EMBL" id="LUGH01000129">
    <property type="protein sequence ID" value="OBZ88820.1"/>
    <property type="molecule type" value="Genomic_DNA"/>
</dbReference>
<dbReference type="Proteomes" id="UP000093000">
    <property type="component" value="Unassembled WGS sequence"/>
</dbReference>
<feature type="domain" description="F-box" evidence="1">
    <location>
        <begin position="4"/>
        <end position="38"/>
    </location>
</feature>
<reference evidence="2 3" key="1">
    <citation type="submission" date="2016-03" db="EMBL/GenBank/DDBJ databases">
        <title>Choanephora cucurbitarum.</title>
        <authorList>
            <person name="Min B."/>
            <person name="Park H."/>
            <person name="Park J.-H."/>
            <person name="Shin H.-D."/>
            <person name="Choi I.-G."/>
        </authorList>
    </citation>
    <scope>NUCLEOTIDE SEQUENCE [LARGE SCALE GENOMIC DNA]</scope>
    <source>
        <strain evidence="2 3">KUS-F28377</strain>
    </source>
</reference>
<dbReference type="AlphaFoldDB" id="A0A1C7NIK5"/>
<dbReference type="SUPFAM" id="SSF52047">
    <property type="entry name" value="RNI-like"/>
    <property type="match status" value="1"/>
</dbReference>
<organism evidence="2 3">
    <name type="scientific">Choanephora cucurbitarum</name>
    <dbReference type="NCBI Taxonomy" id="101091"/>
    <lineage>
        <taxon>Eukaryota</taxon>
        <taxon>Fungi</taxon>
        <taxon>Fungi incertae sedis</taxon>
        <taxon>Mucoromycota</taxon>
        <taxon>Mucoromycotina</taxon>
        <taxon>Mucoromycetes</taxon>
        <taxon>Mucorales</taxon>
        <taxon>Mucorineae</taxon>
        <taxon>Choanephoraceae</taxon>
        <taxon>Choanephoroideae</taxon>
        <taxon>Choanephora</taxon>
    </lineage>
</organism>
<dbReference type="InParanoid" id="A0A1C7NIK5"/>
<keyword evidence="3" id="KW-1185">Reference proteome</keyword>
<evidence type="ECO:0000313" key="2">
    <source>
        <dbReference type="EMBL" id="OBZ88820.1"/>
    </source>
</evidence>
<evidence type="ECO:0000259" key="1">
    <source>
        <dbReference type="Pfam" id="PF12937"/>
    </source>
</evidence>
<gene>
    <name evidence="2" type="ORF">A0J61_03130</name>
</gene>
<dbReference type="InterPro" id="IPR032675">
    <property type="entry name" value="LRR_dom_sf"/>
</dbReference>
<name>A0A1C7NIK5_9FUNG</name>
<accession>A0A1C7NIK5</accession>
<comment type="caution">
    <text evidence="2">The sequence shown here is derived from an EMBL/GenBank/DDBJ whole genome shotgun (WGS) entry which is preliminary data.</text>
</comment>
<dbReference type="Gene3D" id="3.80.10.10">
    <property type="entry name" value="Ribonuclease Inhibitor"/>
    <property type="match status" value="1"/>
</dbReference>
<dbReference type="OrthoDB" id="2282896at2759"/>
<dbReference type="Pfam" id="PF12937">
    <property type="entry name" value="F-box-like"/>
    <property type="match status" value="1"/>
</dbReference>
<dbReference type="InterPro" id="IPR001810">
    <property type="entry name" value="F-box_dom"/>
</dbReference>
<protein>
    <recommendedName>
        <fullName evidence="1">F-box domain-containing protein</fullName>
    </recommendedName>
</protein>
<proteinExistence type="predicted"/>
<evidence type="ECO:0000313" key="3">
    <source>
        <dbReference type="Proteomes" id="UP000093000"/>
    </source>
</evidence>